<gene>
    <name evidence="1" type="ORF">AACH00_14320</name>
</gene>
<protein>
    <submittedName>
        <fullName evidence="1">Uncharacterized protein</fullName>
    </submittedName>
</protein>
<evidence type="ECO:0000313" key="1">
    <source>
        <dbReference type="EMBL" id="MEK8047533.1"/>
    </source>
</evidence>
<keyword evidence="2" id="KW-1185">Reference proteome</keyword>
<dbReference type="Proteomes" id="UP001379945">
    <property type="component" value="Unassembled WGS sequence"/>
</dbReference>
<sequence length="127" mass="13951">MRFDFLIFDQSDDTDGHGSFDAMASCTPAQLPKLEAELARVLAWAHAEFPHSRGPLDEGHDWDFDLRGTLERSLDEQLQFDTRSGGFSRAPGGREICRHTVSLALSGSAAFCEAFRAAFDLGVGDDD</sequence>
<name>A0ABU9C6M0_9BURK</name>
<proteinExistence type="predicted"/>
<evidence type="ECO:0000313" key="2">
    <source>
        <dbReference type="Proteomes" id="UP001379945"/>
    </source>
</evidence>
<dbReference type="RefSeq" id="WP_341399839.1">
    <property type="nucleotide sequence ID" value="NZ_JBBUTI010000009.1"/>
</dbReference>
<organism evidence="1 2">
    <name type="scientific">Ideonella margarita</name>
    <dbReference type="NCBI Taxonomy" id="2984191"/>
    <lineage>
        <taxon>Bacteria</taxon>
        <taxon>Pseudomonadati</taxon>
        <taxon>Pseudomonadota</taxon>
        <taxon>Betaproteobacteria</taxon>
        <taxon>Burkholderiales</taxon>
        <taxon>Sphaerotilaceae</taxon>
        <taxon>Ideonella</taxon>
    </lineage>
</organism>
<reference evidence="1 2" key="1">
    <citation type="submission" date="2024-04" db="EMBL/GenBank/DDBJ databases">
        <title>Novel species of the genus Ideonella isolated from streams.</title>
        <authorList>
            <person name="Lu H."/>
        </authorList>
    </citation>
    <scope>NUCLEOTIDE SEQUENCE [LARGE SCALE GENOMIC DNA]</scope>
    <source>
        <strain evidence="1 2">LYT19W</strain>
    </source>
</reference>
<comment type="caution">
    <text evidence="1">The sequence shown here is derived from an EMBL/GenBank/DDBJ whole genome shotgun (WGS) entry which is preliminary data.</text>
</comment>
<dbReference type="EMBL" id="JBBUTI010000009">
    <property type="protein sequence ID" value="MEK8047533.1"/>
    <property type="molecule type" value="Genomic_DNA"/>
</dbReference>
<accession>A0ABU9C6M0</accession>